<protein>
    <submittedName>
        <fullName evidence="3">Uncharacterized protein</fullName>
    </submittedName>
</protein>
<feature type="compositionally biased region" description="Polar residues" evidence="1">
    <location>
        <begin position="36"/>
        <end position="52"/>
    </location>
</feature>
<evidence type="ECO:0000256" key="1">
    <source>
        <dbReference type="SAM" id="MobiDB-lite"/>
    </source>
</evidence>
<organism evidence="3 4">
    <name type="scientific">Furculomyces boomerangus</name>
    <dbReference type="NCBI Taxonomy" id="61424"/>
    <lineage>
        <taxon>Eukaryota</taxon>
        <taxon>Fungi</taxon>
        <taxon>Fungi incertae sedis</taxon>
        <taxon>Zoopagomycota</taxon>
        <taxon>Kickxellomycotina</taxon>
        <taxon>Harpellomycetes</taxon>
        <taxon>Harpellales</taxon>
        <taxon>Harpellaceae</taxon>
        <taxon>Furculomyces</taxon>
    </lineage>
</organism>
<evidence type="ECO:0000313" key="4">
    <source>
        <dbReference type="Proteomes" id="UP000245699"/>
    </source>
</evidence>
<feature type="transmembrane region" description="Helical" evidence="2">
    <location>
        <begin position="232"/>
        <end position="253"/>
    </location>
</feature>
<comment type="caution">
    <text evidence="3">The sequence shown here is derived from an EMBL/GenBank/DDBJ whole genome shotgun (WGS) entry which is preliminary data.</text>
</comment>
<keyword evidence="2" id="KW-1133">Transmembrane helix</keyword>
<keyword evidence="2" id="KW-0472">Membrane</keyword>
<evidence type="ECO:0000313" key="3">
    <source>
        <dbReference type="EMBL" id="PVU88416.1"/>
    </source>
</evidence>
<dbReference type="Proteomes" id="UP000245699">
    <property type="component" value="Unassembled WGS sequence"/>
</dbReference>
<dbReference type="EMBL" id="MBFT01000628">
    <property type="protein sequence ID" value="PVU88416.1"/>
    <property type="molecule type" value="Genomic_DNA"/>
</dbReference>
<name>A0A2T9Y7V3_9FUNG</name>
<accession>A0A2T9Y7V3</accession>
<reference evidence="3 4" key="1">
    <citation type="journal article" date="2018" name="MBio">
        <title>Comparative Genomics Reveals the Core Gene Toolbox for the Fungus-Insect Symbiosis.</title>
        <authorList>
            <person name="Wang Y."/>
            <person name="Stata M."/>
            <person name="Wang W."/>
            <person name="Stajich J.E."/>
            <person name="White M.M."/>
            <person name="Moncalvo J.M."/>
        </authorList>
    </citation>
    <scope>NUCLEOTIDE SEQUENCE [LARGE SCALE GENOMIC DNA]</scope>
    <source>
        <strain evidence="3 4">AUS-77-4</strain>
    </source>
</reference>
<gene>
    <name evidence="3" type="ORF">BB559_005570</name>
</gene>
<evidence type="ECO:0000256" key="2">
    <source>
        <dbReference type="SAM" id="Phobius"/>
    </source>
</evidence>
<proteinExistence type="predicted"/>
<feature type="region of interest" description="Disordered" evidence="1">
    <location>
        <begin position="27"/>
        <end position="95"/>
    </location>
</feature>
<keyword evidence="2" id="KW-0812">Transmembrane</keyword>
<keyword evidence="4" id="KW-1185">Reference proteome</keyword>
<feature type="transmembrane region" description="Helical" evidence="2">
    <location>
        <begin position="138"/>
        <end position="157"/>
    </location>
</feature>
<dbReference type="AlphaFoldDB" id="A0A2T9Y7V3"/>
<sequence length="254" mass="28773">MDEQQLKLRKRRQERILKAKADRLRSIKLSFETDSETPSSPIFSPHDSTPNDSMHHDALLDSKPSINLTDSPTSPTSPIQPSPSKQPKPDTSLLPKIIPSINVPNSAENNTEIFTVLQNSLFDFQKRSFSSKHLNHELIFYALPLLFTFLALLFTTFDFSAAGQSISLSDISLYLSKSTNNVLINSDFSKNVFLYFATLELGKLAYNVKDITRNVSGPAKNILLLNYFVKNILDTTSLFIFYLFFFTCFHSLFS</sequence>